<evidence type="ECO:0000256" key="1">
    <source>
        <dbReference type="ARBA" id="ARBA00022729"/>
    </source>
</evidence>
<dbReference type="OrthoDB" id="2082707at2"/>
<sequence>MQHLTKTIFISLLFVMLNCIHGSNNQHPLFAYLKLASDATPFSVSQITPGSGVTNVPLNTSIQVTFSQNVDSSSINPQSIRLSQGNNSIPGTLSSSEANLVFTPSSPLASATVYTVTVSKNIQSSGGVSLSDDSIWSFTTMSSSDSVAPSLSLSTPYTGAFAPSSTAIQVAFTETMNCTSVNGTTFTLKNNVTNALVSGTVTCLGTSATFTPDNPLASNTAYRVDISSMMKDLAGNYLANSQNWVFTTNSAPDSTSPIVSFVSPGTGAQGAGVNTSISVAFSEPINCASAVGNFTLDDNIFLPGDVSVSLTCSGTTASITPIAPLAFNTTYTAFLTNAITDLNGNPLSASNWSFTTGLAPDATSPFVTSNVPAAFETGVGTNISPMVVFNEAMLCTSVTSASMKLKRQSTGVYLLGSVNCFGTSATWTPDPSNPLSFNTTYVVELNVGALDASNNSVIPMSWEFTTGPGPDVISPLVSFVAPGNGSTGAPINGGISVAFNETMNCGTILGGITMDDPLNPGFNTNILVNCSGTTATITPTASLAFNKTYTVTIANTVMDVFNNPITPNNGAGTYTWVFTTGNAPDLTNPQVFMTNPISTATNVATNSNIVVAFTETIDCNTLNLTVNNGIAVTKTCSGATASFAPTTAFLPGTLYIATVNTVNDLAGNPILAPFSWSFTTGPAPDVTPPTVSIQNLKSKGILESGFIIGTATDAGGIASVEISIDGGAYAPVSLTGTTTWKYQLPTGASIWTQNSAHSIAVRSKDISNNVSPISTITGVRKGTNKDINGDGYIDLVTSEYGQGLVYVVHSSGSAGITTSNAASSSRTIVGNAAEEFGKVVTMGDLNGDGYADVIVGAPAANAAAGRTYTFHSSGNLGINISFSGFASNTINGGAAGNRFGSSLVSGDINGDGYSDLVVGAPNFNASQGIIYVFLSAGNAGVTSVATGTAATTRTGAAANDLFGSTVAIGDMNGDSLADIAVGAPGVNGGAGANAGRIYTYYGGAGVLTAAVNTLTNNSVIGPNAKFGLSLAVADVNGDGFSDIIGGAPLFDLNGAGTGVGTIRVFISAGGGGISTDNIGNAPLIINGVSNFDVFGVSLTARDLNSDGRADLAIGATQNLAPSSAVYVFMTPSAGGVGNFFTKANATMSISGPALLGVSTNGGISSGDTNGDGFADLSIGGNNSNVYVFHSSAGGLITNLPGSAASSISPPGLGGGAPANTYGMCVY</sequence>
<comment type="caution">
    <text evidence="6">The sequence shown here is derived from an EMBL/GenBank/DDBJ whole genome shotgun (WGS) entry which is preliminary data.</text>
</comment>
<dbReference type="InterPro" id="IPR014755">
    <property type="entry name" value="Cu-Rt/internalin_Ig-like"/>
</dbReference>
<keyword evidence="2" id="KW-0677">Repeat</keyword>
<dbReference type="Proteomes" id="UP000265798">
    <property type="component" value="Unassembled WGS sequence"/>
</dbReference>
<dbReference type="InterPro" id="IPR028994">
    <property type="entry name" value="Integrin_alpha_N"/>
</dbReference>
<accession>A0A396YVY2</accession>
<evidence type="ECO:0000313" key="7">
    <source>
        <dbReference type="Proteomes" id="UP000265798"/>
    </source>
</evidence>
<dbReference type="Gene3D" id="2.60.40.3710">
    <property type="match status" value="1"/>
</dbReference>
<dbReference type="Gene3D" id="2.60.40.1220">
    <property type="match status" value="4"/>
</dbReference>
<protein>
    <recommendedName>
        <fullName evidence="5">SbsA Ig-like domain-containing protein</fullName>
    </recommendedName>
</protein>
<dbReference type="Pfam" id="PF01839">
    <property type="entry name" value="FG-GAP"/>
    <property type="match status" value="5"/>
</dbReference>
<name>A0A396YVY2_9LEPT</name>
<organism evidence="6 7">
    <name type="scientific">Leptospira stimsonii</name>
    <dbReference type="NCBI Taxonomy" id="2202203"/>
    <lineage>
        <taxon>Bacteria</taxon>
        <taxon>Pseudomonadati</taxon>
        <taxon>Spirochaetota</taxon>
        <taxon>Spirochaetia</taxon>
        <taxon>Leptospirales</taxon>
        <taxon>Leptospiraceae</taxon>
        <taxon>Leptospira</taxon>
    </lineage>
</organism>
<feature type="domain" description="SbsA Ig-like" evidence="5">
    <location>
        <begin position="145"/>
        <end position="248"/>
    </location>
</feature>
<dbReference type="PANTHER" id="PTHR23221">
    <property type="entry name" value="GLYCOSYLPHOSPHATIDYLINOSITOL PHOSPHOLIPASE D"/>
    <property type="match status" value="1"/>
</dbReference>
<dbReference type="PRINTS" id="PR01185">
    <property type="entry name" value="INTEGRINA"/>
</dbReference>
<dbReference type="PROSITE" id="PS51470">
    <property type="entry name" value="FG_GAP"/>
    <property type="match status" value="4"/>
</dbReference>
<dbReference type="Gene3D" id="2.130.10.130">
    <property type="entry name" value="Integrin alpha, N-terminal"/>
    <property type="match status" value="3"/>
</dbReference>
<proteinExistence type="predicted"/>
<feature type="domain" description="SbsA Ig-like" evidence="5">
    <location>
        <begin position="38"/>
        <end position="140"/>
    </location>
</feature>
<dbReference type="InterPro" id="IPR013517">
    <property type="entry name" value="FG-GAP"/>
</dbReference>
<dbReference type="SMART" id="SM00191">
    <property type="entry name" value="Int_alpha"/>
    <property type="match status" value="5"/>
</dbReference>
<evidence type="ECO:0000313" key="6">
    <source>
        <dbReference type="EMBL" id="RHX85588.1"/>
    </source>
</evidence>
<keyword evidence="4" id="KW-0325">Glycoprotein</keyword>
<dbReference type="SUPFAM" id="SSF69318">
    <property type="entry name" value="Integrin alpha N-terminal domain"/>
    <property type="match status" value="2"/>
</dbReference>
<dbReference type="Pfam" id="PF13205">
    <property type="entry name" value="Big_5"/>
    <property type="match status" value="6"/>
</dbReference>
<gene>
    <name evidence="6" type="ORF">DLM75_20570</name>
</gene>
<dbReference type="GO" id="GO:0016787">
    <property type="term" value="F:hydrolase activity"/>
    <property type="evidence" value="ECO:0007669"/>
    <property type="project" value="UniProtKB-KW"/>
</dbReference>
<reference evidence="7" key="1">
    <citation type="submission" date="2018-05" db="EMBL/GenBank/DDBJ databases">
        <title>Leptospira yasudae sp. nov. and Leptospira stimsonii sp. nov., two pathogenic species of the genus Leptospira isolated from environmental sources.</title>
        <authorList>
            <person name="Casanovas-Massana A."/>
            <person name="Hamond C."/>
            <person name="Santos L.A."/>
            <person name="Hacker K.P."/>
            <person name="Balassiano I."/>
            <person name="Medeiros M.A."/>
            <person name="Reis M.G."/>
            <person name="Ko A.I."/>
            <person name="Wunder E.A."/>
        </authorList>
    </citation>
    <scope>NUCLEOTIDE SEQUENCE [LARGE SCALE GENOMIC DNA]</scope>
    <source>
        <strain evidence="7">Yale</strain>
    </source>
</reference>
<feature type="domain" description="SbsA Ig-like" evidence="5">
    <location>
        <begin position="586"/>
        <end position="680"/>
    </location>
</feature>
<feature type="domain" description="SbsA Ig-like" evidence="5">
    <location>
        <begin position="253"/>
        <end position="356"/>
    </location>
</feature>
<feature type="domain" description="SbsA Ig-like" evidence="5">
    <location>
        <begin position="471"/>
        <end position="580"/>
    </location>
</feature>
<dbReference type="GO" id="GO:0007155">
    <property type="term" value="P:cell adhesion"/>
    <property type="evidence" value="ECO:0007669"/>
    <property type="project" value="InterPro"/>
</dbReference>
<keyword evidence="3" id="KW-0378">Hydrolase</keyword>
<evidence type="ECO:0000256" key="4">
    <source>
        <dbReference type="ARBA" id="ARBA00023180"/>
    </source>
</evidence>
<dbReference type="PANTHER" id="PTHR23221:SF7">
    <property type="entry name" value="PHOSPHATIDYLINOSITOL-GLYCAN-SPECIFIC PHOSPHOLIPASE D"/>
    <property type="match status" value="1"/>
</dbReference>
<dbReference type="RefSeq" id="WP_118970381.1">
    <property type="nucleotide sequence ID" value="NZ_QHCT01000008.1"/>
</dbReference>
<dbReference type="InterPro" id="IPR000413">
    <property type="entry name" value="Integrin_alpha"/>
</dbReference>
<dbReference type="AlphaFoldDB" id="A0A396YVY2"/>
<evidence type="ECO:0000256" key="2">
    <source>
        <dbReference type="ARBA" id="ARBA00022737"/>
    </source>
</evidence>
<feature type="domain" description="SbsA Ig-like" evidence="5">
    <location>
        <begin position="361"/>
        <end position="466"/>
    </location>
</feature>
<keyword evidence="1" id="KW-0732">Signal</keyword>
<dbReference type="InterPro" id="IPR013519">
    <property type="entry name" value="Int_alpha_beta-p"/>
</dbReference>
<evidence type="ECO:0000256" key="3">
    <source>
        <dbReference type="ARBA" id="ARBA00022801"/>
    </source>
</evidence>
<dbReference type="GO" id="GO:0008305">
    <property type="term" value="C:integrin complex"/>
    <property type="evidence" value="ECO:0007669"/>
    <property type="project" value="InterPro"/>
</dbReference>
<evidence type="ECO:0000259" key="5">
    <source>
        <dbReference type="Pfam" id="PF13205"/>
    </source>
</evidence>
<dbReference type="EMBL" id="QHCT01000008">
    <property type="protein sequence ID" value="RHX85588.1"/>
    <property type="molecule type" value="Genomic_DNA"/>
</dbReference>
<dbReference type="InterPro" id="IPR032812">
    <property type="entry name" value="SbsA_Ig"/>
</dbReference>